<name>A0ABN7P4Q1_TIMPD</name>
<protein>
    <recommendedName>
        <fullName evidence="3">DRBM domain-containing protein</fullName>
    </recommendedName>
</protein>
<dbReference type="InterPro" id="IPR014720">
    <property type="entry name" value="dsRBD_dom"/>
</dbReference>
<dbReference type="Proteomes" id="UP001153148">
    <property type="component" value="Unassembled WGS sequence"/>
</dbReference>
<accession>A0ABN7P4Q1</accession>
<dbReference type="PROSITE" id="PS50137">
    <property type="entry name" value="DS_RBD"/>
    <property type="match status" value="1"/>
</dbReference>
<evidence type="ECO:0000313" key="5">
    <source>
        <dbReference type="Proteomes" id="UP001153148"/>
    </source>
</evidence>
<dbReference type="Gene3D" id="3.30.160.20">
    <property type="match status" value="1"/>
</dbReference>
<dbReference type="EMBL" id="CAJPIN010018552">
    <property type="protein sequence ID" value="CAG2062086.1"/>
    <property type="molecule type" value="Genomic_DNA"/>
</dbReference>
<feature type="domain" description="DRBM" evidence="3">
    <location>
        <begin position="113"/>
        <end position="150"/>
    </location>
</feature>
<feature type="non-terminal residue" evidence="4">
    <location>
        <position position="150"/>
    </location>
</feature>
<feature type="compositionally biased region" description="Basic and acidic residues" evidence="2">
    <location>
        <begin position="81"/>
        <end position="91"/>
    </location>
</feature>
<comment type="caution">
    <text evidence="4">The sequence shown here is derived from an EMBL/GenBank/DDBJ whole genome shotgun (WGS) entry which is preliminary data.</text>
</comment>
<feature type="region of interest" description="Disordered" evidence="2">
    <location>
        <begin position="56"/>
        <end position="115"/>
    </location>
</feature>
<sequence>MATDEKVLGKDDAIKVYKSPATKNNQTDINKTFNSNVLCQDIITGPAMDHLIQDGSHTVHMNNGDQELPSNGVGDVARPMLEPRKAEKRLLTDSSEGLPARKKRKKSASVQSQPKNAVCALNELRPGLEYTTVDQSGPVHAPTFTVSVEV</sequence>
<keyword evidence="5" id="KW-1185">Reference proteome</keyword>
<evidence type="ECO:0000259" key="3">
    <source>
        <dbReference type="PROSITE" id="PS50137"/>
    </source>
</evidence>
<proteinExistence type="predicted"/>
<evidence type="ECO:0000256" key="1">
    <source>
        <dbReference type="PROSITE-ProRule" id="PRU00266"/>
    </source>
</evidence>
<reference evidence="4" key="1">
    <citation type="submission" date="2021-03" db="EMBL/GenBank/DDBJ databases">
        <authorList>
            <person name="Tran Van P."/>
        </authorList>
    </citation>
    <scope>NUCLEOTIDE SEQUENCE</scope>
</reference>
<organism evidence="4 5">
    <name type="scientific">Timema podura</name>
    <name type="common">Walking stick</name>
    <dbReference type="NCBI Taxonomy" id="61482"/>
    <lineage>
        <taxon>Eukaryota</taxon>
        <taxon>Metazoa</taxon>
        <taxon>Ecdysozoa</taxon>
        <taxon>Arthropoda</taxon>
        <taxon>Hexapoda</taxon>
        <taxon>Insecta</taxon>
        <taxon>Pterygota</taxon>
        <taxon>Neoptera</taxon>
        <taxon>Polyneoptera</taxon>
        <taxon>Phasmatodea</taxon>
        <taxon>Timematodea</taxon>
        <taxon>Timematoidea</taxon>
        <taxon>Timematidae</taxon>
        <taxon>Timema</taxon>
    </lineage>
</organism>
<dbReference type="SUPFAM" id="SSF54768">
    <property type="entry name" value="dsRNA-binding domain-like"/>
    <property type="match status" value="1"/>
</dbReference>
<evidence type="ECO:0000313" key="4">
    <source>
        <dbReference type="EMBL" id="CAG2062086.1"/>
    </source>
</evidence>
<evidence type="ECO:0000256" key="2">
    <source>
        <dbReference type="SAM" id="MobiDB-lite"/>
    </source>
</evidence>
<gene>
    <name evidence="4" type="ORF">TPAB3V08_LOCUS9039</name>
</gene>
<feature type="compositionally biased region" description="Polar residues" evidence="2">
    <location>
        <begin position="56"/>
        <end position="69"/>
    </location>
</feature>
<keyword evidence="1" id="KW-0694">RNA-binding</keyword>